<name>A0A2A9DMM0_9CORY</name>
<keyword evidence="1" id="KW-0812">Transmembrane</keyword>
<dbReference type="RefSeq" id="WP_048378640.1">
    <property type="nucleotide sequence ID" value="NZ_LDYE01000001.1"/>
</dbReference>
<dbReference type="EMBL" id="PDJF01000001">
    <property type="protein sequence ID" value="PFG27621.1"/>
    <property type="molecule type" value="Genomic_DNA"/>
</dbReference>
<organism evidence="2 3">
    <name type="scientific">Corynebacterium renale</name>
    <dbReference type="NCBI Taxonomy" id="1724"/>
    <lineage>
        <taxon>Bacteria</taxon>
        <taxon>Bacillati</taxon>
        <taxon>Actinomycetota</taxon>
        <taxon>Actinomycetes</taxon>
        <taxon>Mycobacteriales</taxon>
        <taxon>Corynebacteriaceae</taxon>
        <taxon>Corynebacterium</taxon>
    </lineage>
</organism>
<evidence type="ECO:0000313" key="3">
    <source>
        <dbReference type="Proteomes" id="UP000221653"/>
    </source>
</evidence>
<reference evidence="2 3" key="1">
    <citation type="submission" date="2017-10" db="EMBL/GenBank/DDBJ databases">
        <title>Sequencing the genomes of 1000 actinobacteria strains.</title>
        <authorList>
            <person name="Klenk H.-P."/>
        </authorList>
    </citation>
    <scope>NUCLEOTIDE SEQUENCE [LARGE SCALE GENOMIC DNA]</scope>
    <source>
        <strain evidence="2 3">DSM 20688</strain>
    </source>
</reference>
<protein>
    <submittedName>
        <fullName evidence="2">Uncharacterized protein</fullName>
    </submittedName>
</protein>
<keyword evidence="1" id="KW-1133">Transmembrane helix</keyword>
<feature type="transmembrane region" description="Helical" evidence="1">
    <location>
        <begin position="119"/>
        <end position="141"/>
    </location>
</feature>
<sequence length="150" mass="17008">MRTFRLSVAQVIVVNLLLLAWLLFLRPLITGMPGVMTLLFAMSSIPLLIVWGVALLFGWRTEEATGRKYYTTPVSWAWVVHQVMFFLFGFMVQDSSDFNDSYSVLITLMGEQATDLSDLLAGLFFVGCVLSYIAIFVLGLWSSYRMRTTL</sequence>
<keyword evidence="3" id="KW-1185">Reference proteome</keyword>
<proteinExistence type="predicted"/>
<evidence type="ECO:0000313" key="2">
    <source>
        <dbReference type="EMBL" id="PFG27621.1"/>
    </source>
</evidence>
<dbReference type="Proteomes" id="UP000221653">
    <property type="component" value="Unassembled WGS sequence"/>
</dbReference>
<feature type="transmembrane region" description="Helical" evidence="1">
    <location>
        <begin position="35"/>
        <end position="57"/>
    </location>
</feature>
<feature type="transmembrane region" description="Helical" evidence="1">
    <location>
        <begin position="69"/>
        <end position="92"/>
    </location>
</feature>
<evidence type="ECO:0000256" key="1">
    <source>
        <dbReference type="SAM" id="Phobius"/>
    </source>
</evidence>
<comment type="caution">
    <text evidence="2">The sequence shown here is derived from an EMBL/GenBank/DDBJ whole genome shotgun (WGS) entry which is preliminary data.</text>
</comment>
<dbReference type="AlphaFoldDB" id="A0A2A9DMM0"/>
<gene>
    <name evidence="2" type="ORF">ATK06_0693</name>
</gene>
<dbReference type="STRING" id="1724.GCA_001044175_00032"/>
<accession>A0A2A9DMM0</accession>
<keyword evidence="1" id="KW-0472">Membrane</keyword>
<feature type="transmembrane region" description="Helical" evidence="1">
    <location>
        <begin position="7"/>
        <end position="29"/>
    </location>
</feature>